<sequence>MKPGVPPAILLSGPRFTRSSGCHGVPIEMHAVTAILRVDGASAVVEVEAEVRFSALENGFPLLDLVPEVSRVVFDRATVSPELLTTIVIVDDDAETTRLRALAIAVTKGEPHTLLLHYSVRLSDSERFEGGGFFMSDTEDAGGRFFLERYLPANLEFDAHPVTVTIVAQNLETPYRLFANGRGVPTGTVGSACAGWTVEFPRWYTSSSHYLHLVSTEKPSRLQVLEQTFQSESGRSIPLIVYSREGRADEGIYHLAREMKEMERRFGEYPHEAAILHVTDGNVEGGARGMEYAGAIVSEIDEDLLHHEVAHLWFGRGVLPSDGNSGWIDEAVAQWMTFPSRNRIDLERVEPACLAGYSPFLRATPKRSYGVGANLMSHFDAELHGSQTNLIAILRKFCTEHRYRTISTRMFEAFLAAEGLETDLVFRKLVWGDETDLRFKGPSFGVEVEEPGDTGRPEGQPGGRSGGGSGDHPGDDGPHVPV</sequence>
<evidence type="ECO:0000313" key="3">
    <source>
        <dbReference type="Proteomes" id="UP000739538"/>
    </source>
</evidence>
<dbReference type="Gene3D" id="1.10.390.10">
    <property type="entry name" value="Neutral Protease Domain 2"/>
    <property type="match status" value="1"/>
</dbReference>
<proteinExistence type="predicted"/>
<feature type="compositionally biased region" description="Basic and acidic residues" evidence="1">
    <location>
        <begin position="472"/>
        <end position="482"/>
    </location>
</feature>
<organism evidence="2 3">
    <name type="scientific">Eiseniibacteriota bacterium</name>
    <dbReference type="NCBI Taxonomy" id="2212470"/>
    <lineage>
        <taxon>Bacteria</taxon>
        <taxon>Candidatus Eiseniibacteriota</taxon>
    </lineage>
</organism>
<evidence type="ECO:0000256" key="1">
    <source>
        <dbReference type="SAM" id="MobiDB-lite"/>
    </source>
</evidence>
<reference evidence="2" key="2">
    <citation type="journal article" date="2021" name="Microbiome">
        <title>Successional dynamics and alternative stable states in a saline activated sludge microbial community over 9 years.</title>
        <authorList>
            <person name="Wang Y."/>
            <person name="Ye J."/>
            <person name="Ju F."/>
            <person name="Liu L."/>
            <person name="Boyd J.A."/>
            <person name="Deng Y."/>
            <person name="Parks D.H."/>
            <person name="Jiang X."/>
            <person name="Yin X."/>
            <person name="Woodcroft B.J."/>
            <person name="Tyson G.W."/>
            <person name="Hugenholtz P."/>
            <person name="Polz M.F."/>
            <person name="Zhang T."/>
        </authorList>
    </citation>
    <scope>NUCLEOTIDE SEQUENCE</scope>
    <source>
        <strain evidence="2">HKST-UBA02</strain>
    </source>
</reference>
<dbReference type="AlphaFoldDB" id="A0A956NIY9"/>
<gene>
    <name evidence="2" type="ORF">KDA27_19160</name>
</gene>
<dbReference type="EMBL" id="JAGQHS010000129">
    <property type="protein sequence ID" value="MCA9757919.1"/>
    <property type="molecule type" value="Genomic_DNA"/>
</dbReference>
<comment type="caution">
    <text evidence="2">The sequence shown here is derived from an EMBL/GenBank/DDBJ whole genome shotgun (WGS) entry which is preliminary data.</text>
</comment>
<accession>A0A956NIY9</accession>
<dbReference type="SUPFAM" id="SSF55486">
    <property type="entry name" value="Metalloproteases ('zincins'), catalytic domain"/>
    <property type="match status" value="1"/>
</dbReference>
<name>A0A956NIY9_UNCEI</name>
<feature type="compositionally biased region" description="Gly residues" evidence="1">
    <location>
        <begin position="460"/>
        <end position="471"/>
    </location>
</feature>
<dbReference type="Proteomes" id="UP000739538">
    <property type="component" value="Unassembled WGS sequence"/>
</dbReference>
<feature type="region of interest" description="Disordered" evidence="1">
    <location>
        <begin position="442"/>
        <end position="482"/>
    </location>
</feature>
<dbReference type="InterPro" id="IPR027268">
    <property type="entry name" value="Peptidase_M4/M1_CTD_sf"/>
</dbReference>
<reference evidence="2" key="1">
    <citation type="submission" date="2020-04" db="EMBL/GenBank/DDBJ databases">
        <authorList>
            <person name="Zhang T."/>
        </authorList>
    </citation>
    <scope>NUCLEOTIDE SEQUENCE</scope>
    <source>
        <strain evidence="2">HKST-UBA02</strain>
    </source>
</reference>
<protein>
    <recommendedName>
        <fullName evidence="4">M1 family metallopeptidase</fullName>
    </recommendedName>
</protein>
<evidence type="ECO:0000313" key="2">
    <source>
        <dbReference type="EMBL" id="MCA9757919.1"/>
    </source>
</evidence>
<evidence type="ECO:0008006" key="4">
    <source>
        <dbReference type="Google" id="ProtNLM"/>
    </source>
</evidence>